<organism evidence="6 7">
    <name type="scientific">Terrilactibacillus tamarindi</name>
    <dbReference type="NCBI Taxonomy" id="2599694"/>
    <lineage>
        <taxon>Bacteria</taxon>
        <taxon>Bacillati</taxon>
        <taxon>Bacillota</taxon>
        <taxon>Bacilli</taxon>
        <taxon>Bacillales</taxon>
        <taxon>Bacillaceae</taxon>
        <taxon>Terrilactibacillus</taxon>
    </lineage>
</organism>
<evidence type="ECO:0000313" key="6">
    <source>
        <dbReference type="EMBL" id="MTT32195.1"/>
    </source>
</evidence>
<dbReference type="Gene3D" id="3.40.50.300">
    <property type="entry name" value="P-loop containing nucleotide triphosphate hydrolases"/>
    <property type="match status" value="1"/>
</dbReference>
<dbReference type="CDD" id="cd00009">
    <property type="entry name" value="AAA"/>
    <property type="match status" value="1"/>
</dbReference>
<dbReference type="InterPro" id="IPR000014">
    <property type="entry name" value="PAS"/>
</dbReference>
<dbReference type="Pfam" id="PF00158">
    <property type="entry name" value="Sigma54_activat"/>
    <property type="match status" value="1"/>
</dbReference>
<dbReference type="SUPFAM" id="SSF52540">
    <property type="entry name" value="P-loop containing nucleoside triphosphate hydrolases"/>
    <property type="match status" value="1"/>
</dbReference>
<evidence type="ECO:0000259" key="5">
    <source>
        <dbReference type="PROSITE" id="PS50113"/>
    </source>
</evidence>
<feature type="domain" description="PAC" evidence="5">
    <location>
        <begin position="172"/>
        <end position="224"/>
    </location>
</feature>
<keyword evidence="7" id="KW-1185">Reference proteome</keyword>
<name>A0A6N8CTB1_9BACI</name>
<dbReference type="PANTHER" id="PTHR32071">
    <property type="entry name" value="TRANSCRIPTIONAL REGULATORY PROTEIN"/>
    <property type="match status" value="1"/>
</dbReference>
<evidence type="ECO:0000259" key="4">
    <source>
        <dbReference type="PROSITE" id="PS50112"/>
    </source>
</evidence>
<dbReference type="SUPFAM" id="SSF55785">
    <property type="entry name" value="PYP-like sensor domain (PAS domain)"/>
    <property type="match status" value="1"/>
</dbReference>
<dbReference type="SMART" id="SM00382">
    <property type="entry name" value="AAA"/>
    <property type="match status" value="1"/>
</dbReference>
<keyword evidence="2" id="KW-0067">ATP-binding</keyword>
<dbReference type="SMART" id="SM00091">
    <property type="entry name" value="PAS"/>
    <property type="match status" value="2"/>
</dbReference>
<reference evidence="6 7" key="1">
    <citation type="submission" date="2019-11" db="EMBL/GenBank/DDBJ databases">
        <title>Terrilactibacillus tamarindus sp. nov. BCM23-1 isolated from bark of Tamarindus indica.</title>
        <authorList>
            <person name="Kingkaew E."/>
            <person name="Tanasupawat S."/>
        </authorList>
    </citation>
    <scope>NUCLEOTIDE SEQUENCE [LARGE SCALE GENOMIC DNA]</scope>
    <source>
        <strain evidence="6 7">BCM23-1</strain>
    </source>
</reference>
<dbReference type="Gene3D" id="1.10.8.60">
    <property type="match status" value="1"/>
</dbReference>
<dbReference type="Gene3D" id="3.30.450.20">
    <property type="entry name" value="PAS domain"/>
    <property type="match status" value="1"/>
</dbReference>
<dbReference type="GO" id="GO:0005524">
    <property type="term" value="F:ATP binding"/>
    <property type="evidence" value="ECO:0007669"/>
    <property type="project" value="UniProtKB-KW"/>
</dbReference>
<dbReference type="SUPFAM" id="SSF46689">
    <property type="entry name" value="Homeodomain-like"/>
    <property type="match status" value="1"/>
</dbReference>
<feature type="domain" description="Sigma-54 factor interaction" evidence="3">
    <location>
        <begin position="248"/>
        <end position="477"/>
    </location>
</feature>
<dbReference type="Pfam" id="PF25601">
    <property type="entry name" value="AAA_lid_14"/>
    <property type="match status" value="1"/>
</dbReference>
<dbReference type="EMBL" id="WNHB01000013">
    <property type="protein sequence ID" value="MTT32195.1"/>
    <property type="molecule type" value="Genomic_DNA"/>
</dbReference>
<gene>
    <name evidence="6" type="ORF">GMB86_09280</name>
</gene>
<evidence type="ECO:0000256" key="2">
    <source>
        <dbReference type="ARBA" id="ARBA00022840"/>
    </source>
</evidence>
<evidence type="ECO:0000313" key="7">
    <source>
        <dbReference type="Proteomes" id="UP000440978"/>
    </source>
</evidence>
<dbReference type="CDD" id="cd00130">
    <property type="entry name" value="PAS"/>
    <property type="match status" value="1"/>
</dbReference>
<dbReference type="PANTHER" id="PTHR32071:SF57">
    <property type="entry name" value="C4-DICARBOXYLATE TRANSPORT TRANSCRIPTIONAL REGULATORY PROTEIN DCTD"/>
    <property type="match status" value="1"/>
</dbReference>
<dbReference type="PROSITE" id="PS50045">
    <property type="entry name" value="SIGMA54_INTERACT_4"/>
    <property type="match status" value="1"/>
</dbReference>
<evidence type="ECO:0000259" key="3">
    <source>
        <dbReference type="PROSITE" id="PS50045"/>
    </source>
</evidence>
<sequence length="561" mass="64085">MGGELMIGGLSLSNELLWKTIDNIPNPVIVTSFKGEIVVANQEATPLVINNNINDFGKYLVEECLEKDLILFGEKSYRSKSKEINQEYIVWYLIDFTDYITIQKNNEELLEVFQSSNDEIFVTDGEGTVLKVNKEGEKHYNLSADEMIGKKAEDLSLAGYFTPALTPDIIQKREKMSILQTTMDGRSLYVTGNPVFDKDGELTRIIYNCRDLTELKALEKRLEDTEFLLTNYRVELMKLGKKEAFIPLTSQSTLIKKLGEVIGRVATLDSAALILGEKGVGKSNIARILHDWSPRKDGPYIRMKCKKIPENVVENELFGYKKKSSIKTGETQEKGLVEIADGGTLFIDGIDNLNLSIQKKILRLLETKQFNRVGDSTLRSSNIRLIASSNQDLKLLVDSGYFLEELYYHLSVLPIQVPPLRQRLEEIPYIIDYFIGQYNEKYGLNKEIDIKVRERFLSHRWLGNIDELKDIIEGLVLTSKNQVIRESDLPDYIKPYEKPQLAISVHRIIPLKQAVEVVELELLKKAYKECGSTYKMASILEVNQSTIVRKMNKIKKSFQEK</sequence>
<dbReference type="InterPro" id="IPR009057">
    <property type="entry name" value="Homeodomain-like_sf"/>
</dbReference>
<comment type="caution">
    <text evidence="6">The sequence shown here is derived from an EMBL/GenBank/DDBJ whole genome shotgun (WGS) entry which is preliminary data.</text>
</comment>
<dbReference type="Gene3D" id="1.10.10.60">
    <property type="entry name" value="Homeodomain-like"/>
    <property type="match status" value="1"/>
</dbReference>
<dbReference type="OrthoDB" id="9771372at2"/>
<dbReference type="AlphaFoldDB" id="A0A6N8CTB1"/>
<dbReference type="InterPro" id="IPR002078">
    <property type="entry name" value="Sigma_54_int"/>
</dbReference>
<protein>
    <submittedName>
        <fullName evidence="6">PAS domain S-box protein</fullName>
    </submittedName>
</protein>
<dbReference type="Pfam" id="PF08448">
    <property type="entry name" value="PAS_4"/>
    <property type="match status" value="1"/>
</dbReference>
<dbReference type="NCBIfam" id="TIGR00229">
    <property type="entry name" value="sensory_box"/>
    <property type="match status" value="1"/>
</dbReference>
<feature type="domain" description="PAS" evidence="4">
    <location>
        <begin position="105"/>
        <end position="186"/>
    </location>
</feature>
<dbReference type="PROSITE" id="PS50112">
    <property type="entry name" value="PAS"/>
    <property type="match status" value="1"/>
</dbReference>
<dbReference type="InterPro" id="IPR000700">
    <property type="entry name" value="PAS-assoc_C"/>
</dbReference>
<proteinExistence type="predicted"/>
<dbReference type="InterPro" id="IPR027417">
    <property type="entry name" value="P-loop_NTPase"/>
</dbReference>
<dbReference type="InterPro" id="IPR013656">
    <property type="entry name" value="PAS_4"/>
</dbReference>
<evidence type="ECO:0000256" key="1">
    <source>
        <dbReference type="ARBA" id="ARBA00022741"/>
    </source>
</evidence>
<accession>A0A6N8CTB1</accession>
<dbReference type="GO" id="GO:0006355">
    <property type="term" value="P:regulation of DNA-templated transcription"/>
    <property type="evidence" value="ECO:0007669"/>
    <property type="project" value="InterPro"/>
</dbReference>
<dbReference type="InterPro" id="IPR058031">
    <property type="entry name" value="AAA_lid_NorR"/>
</dbReference>
<dbReference type="PROSITE" id="PS50113">
    <property type="entry name" value="PAC"/>
    <property type="match status" value="1"/>
</dbReference>
<keyword evidence="1" id="KW-0547">Nucleotide-binding</keyword>
<dbReference type="Proteomes" id="UP000440978">
    <property type="component" value="Unassembled WGS sequence"/>
</dbReference>
<dbReference type="InterPro" id="IPR003593">
    <property type="entry name" value="AAA+_ATPase"/>
</dbReference>
<dbReference type="InterPro" id="IPR035965">
    <property type="entry name" value="PAS-like_dom_sf"/>
</dbReference>